<keyword evidence="1" id="KW-0472">Membrane</keyword>
<keyword evidence="1" id="KW-0812">Transmembrane</keyword>
<evidence type="ECO:0000259" key="2">
    <source>
        <dbReference type="Pfam" id="PF03703"/>
    </source>
</evidence>
<feature type="domain" description="YdbS-like PH" evidence="2">
    <location>
        <begin position="73"/>
        <end position="141"/>
    </location>
</feature>
<dbReference type="PANTHER" id="PTHR37938:SF1">
    <property type="entry name" value="BLL0215 PROTEIN"/>
    <property type="match status" value="1"/>
</dbReference>
<dbReference type="Pfam" id="PF03703">
    <property type="entry name" value="bPH_2"/>
    <property type="match status" value="1"/>
</dbReference>
<dbReference type="EMBL" id="RSAS01000158">
    <property type="protein sequence ID" value="RRR75797.1"/>
    <property type="molecule type" value="Genomic_DNA"/>
</dbReference>
<keyword evidence="1" id="KW-1133">Transmembrane helix</keyword>
<evidence type="ECO:0000256" key="1">
    <source>
        <dbReference type="SAM" id="Phobius"/>
    </source>
</evidence>
<protein>
    <submittedName>
        <fullName evidence="3">PH domain-containing protein</fullName>
    </submittedName>
</protein>
<gene>
    <name evidence="3" type="ORF">EI684_03955</name>
</gene>
<reference evidence="3 4" key="1">
    <citation type="submission" date="2018-12" db="EMBL/GenBank/DDBJ databases">
        <title>Genome Sequence of Candidatus Viridilinea halotolerans isolated from saline sulfide-rich spring.</title>
        <authorList>
            <person name="Grouzdev D.S."/>
            <person name="Burganskaya E.I."/>
            <person name="Krutkina M.S."/>
            <person name="Sukhacheva M.V."/>
            <person name="Gorlenko V.M."/>
        </authorList>
    </citation>
    <scope>NUCLEOTIDE SEQUENCE [LARGE SCALE GENOMIC DNA]</scope>
    <source>
        <strain evidence="3">Chok-6</strain>
    </source>
</reference>
<feature type="transmembrane region" description="Helical" evidence="1">
    <location>
        <begin position="46"/>
        <end position="65"/>
    </location>
</feature>
<proteinExistence type="predicted"/>
<dbReference type="AlphaFoldDB" id="A0A426U707"/>
<dbReference type="InterPro" id="IPR005182">
    <property type="entry name" value="YdbS-like_PH"/>
</dbReference>
<name>A0A426U707_9CHLR</name>
<dbReference type="PANTHER" id="PTHR37938">
    <property type="entry name" value="BLL0215 PROTEIN"/>
    <property type="match status" value="1"/>
</dbReference>
<evidence type="ECO:0000313" key="3">
    <source>
        <dbReference type="EMBL" id="RRR75797.1"/>
    </source>
</evidence>
<dbReference type="Proteomes" id="UP000280307">
    <property type="component" value="Unassembled WGS sequence"/>
</dbReference>
<organism evidence="3 4">
    <name type="scientific">Candidatus Viridilinea halotolerans</name>
    <dbReference type="NCBI Taxonomy" id="2491704"/>
    <lineage>
        <taxon>Bacteria</taxon>
        <taxon>Bacillati</taxon>
        <taxon>Chloroflexota</taxon>
        <taxon>Chloroflexia</taxon>
        <taxon>Chloroflexales</taxon>
        <taxon>Chloroflexineae</taxon>
        <taxon>Oscillochloridaceae</taxon>
        <taxon>Candidatus Viridilinea</taxon>
    </lineage>
</organism>
<feature type="transmembrane region" description="Helical" evidence="1">
    <location>
        <begin position="21"/>
        <end position="40"/>
    </location>
</feature>
<sequence>MNVEPNAAEGAGEAVLYQGRLHWTIFVRPVMLACLALLLLTSDNLIVGIIVLPIALAFWVMALTANSNSAQLITAERVRLSHGRIYRHRVEIPLAQIDRVKLKQDTMGRMLGYGTLIVESSRGDHASCANLSDPSEFQRQLEVAAGLAE</sequence>
<evidence type="ECO:0000313" key="4">
    <source>
        <dbReference type="Proteomes" id="UP000280307"/>
    </source>
</evidence>
<accession>A0A426U707</accession>
<comment type="caution">
    <text evidence="3">The sequence shown here is derived from an EMBL/GenBank/DDBJ whole genome shotgun (WGS) entry which is preliminary data.</text>
</comment>